<dbReference type="SUPFAM" id="SSF47413">
    <property type="entry name" value="lambda repressor-like DNA-binding domains"/>
    <property type="match status" value="1"/>
</dbReference>
<organism evidence="3 4">
    <name type="scientific">Gluconobacter albidus</name>
    <dbReference type="NCBI Taxonomy" id="318683"/>
    <lineage>
        <taxon>Bacteria</taxon>
        <taxon>Pseudomonadati</taxon>
        <taxon>Pseudomonadota</taxon>
        <taxon>Alphaproteobacteria</taxon>
        <taxon>Acetobacterales</taxon>
        <taxon>Acetobacteraceae</taxon>
        <taxon>Gluconobacter</taxon>
    </lineage>
</organism>
<feature type="domain" description="HTH cro/C1-type" evidence="1">
    <location>
        <begin position="25"/>
        <end position="57"/>
    </location>
</feature>
<dbReference type="CDD" id="cd00093">
    <property type="entry name" value="HTH_XRE"/>
    <property type="match status" value="1"/>
</dbReference>
<comment type="caution">
    <text evidence="3">The sequence shown here is derived from an EMBL/GenBank/DDBJ whole genome shotgun (WGS) entry which is preliminary data.</text>
</comment>
<proteinExistence type="predicted"/>
<dbReference type="EMBL" id="BSNW01000017">
    <property type="protein sequence ID" value="GLQ69383.1"/>
    <property type="molecule type" value="Genomic_DNA"/>
</dbReference>
<protein>
    <recommendedName>
        <fullName evidence="1">HTH cro/C1-type domain-containing protein</fullName>
    </recommendedName>
</protein>
<name>A0AAW3QZE3_9PROT</name>
<evidence type="ECO:0000259" key="1">
    <source>
        <dbReference type="Pfam" id="PF01381"/>
    </source>
</evidence>
<dbReference type="RefSeq" id="WP_062028839.1">
    <property type="nucleotide sequence ID" value="NZ_BEWL01000010.1"/>
</dbReference>
<evidence type="ECO:0000313" key="2">
    <source>
        <dbReference type="EMBL" id="GLQ69383.1"/>
    </source>
</evidence>
<dbReference type="AlphaFoldDB" id="A0AAW3QZE3"/>
<dbReference type="InterPro" id="IPR010982">
    <property type="entry name" value="Lambda_DNA-bd_dom_sf"/>
</dbReference>
<reference evidence="2" key="4">
    <citation type="submission" date="2023-01" db="EMBL/GenBank/DDBJ databases">
        <title>Draft genome sequence of Gluconobacter albidus strain NBRC 3250.</title>
        <authorList>
            <person name="Sun Q."/>
            <person name="Mori K."/>
        </authorList>
    </citation>
    <scope>NUCLEOTIDE SEQUENCE</scope>
    <source>
        <strain evidence="2">NBRC 3250</strain>
    </source>
</reference>
<dbReference type="Proteomes" id="UP000075682">
    <property type="component" value="Unassembled WGS sequence"/>
</dbReference>
<dbReference type="Pfam" id="PF01381">
    <property type="entry name" value="HTH_3"/>
    <property type="match status" value="1"/>
</dbReference>
<evidence type="ECO:0000313" key="3">
    <source>
        <dbReference type="EMBL" id="KXV39482.1"/>
    </source>
</evidence>
<dbReference type="Proteomes" id="UP001156672">
    <property type="component" value="Unassembled WGS sequence"/>
</dbReference>
<sequence>MSASNEIRSADVFGAINRAIMSAGSQKDFAAKAGVSSAFVSRVMHGLSAPSPKLLKAAGLRRVVSVHFEFVENADV</sequence>
<evidence type="ECO:0000313" key="5">
    <source>
        <dbReference type="Proteomes" id="UP001156672"/>
    </source>
</evidence>
<reference evidence="2" key="1">
    <citation type="journal article" date="2014" name="Int. J. Syst. Evol. Microbiol.">
        <title>Complete genome of a new Firmicutes species belonging to the dominant human colonic microbiota ('Ruminococcus bicirculans') reveals two chromosomes and a selective capacity to utilize plant glucans.</title>
        <authorList>
            <consortium name="NISC Comparative Sequencing Program"/>
            <person name="Wegmann U."/>
            <person name="Louis P."/>
            <person name="Goesmann A."/>
            <person name="Henrissat B."/>
            <person name="Duncan S.H."/>
            <person name="Flint H.J."/>
        </authorList>
    </citation>
    <scope>NUCLEOTIDE SEQUENCE</scope>
    <source>
        <strain evidence="2">NBRC 3250</strain>
    </source>
</reference>
<gene>
    <name evidence="3" type="ORF">AD941_05205</name>
    <name evidence="2" type="ORF">GCM10007866_18340</name>
</gene>
<dbReference type="EMBL" id="LHZN01000118">
    <property type="protein sequence ID" value="KXV39482.1"/>
    <property type="molecule type" value="Genomic_DNA"/>
</dbReference>
<dbReference type="InterPro" id="IPR001387">
    <property type="entry name" value="Cro/C1-type_HTH"/>
</dbReference>
<accession>A0AAW3QZE3</accession>
<evidence type="ECO:0000313" key="4">
    <source>
        <dbReference type="Proteomes" id="UP000075682"/>
    </source>
</evidence>
<keyword evidence="5" id="KW-1185">Reference proteome</keyword>
<reference evidence="3 4" key="2">
    <citation type="submission" date="2015-06" db="EMBL/GenBank/DDBJ databases">
        <title>Improved classification and identification of acetic acid bacteria using matrix-assisted laser desorption/ionization time-of-flight mass spectrometry; Gluconobacter nephelii and Gluconobacter uchimurae are later heterotypic synonyms of Gluconobacter japonicus and Gluconobacter oxydans, respectively.</title>
        <authorList>
            <person name="Li L."/>
            <person name="Cleenwerck I."/>
            <person name="De Vuyst L."/>
            <person name="Vandamme P."/>
        </authorList>
    </citation>
    <scope>NUCLEOTIDE SEQUENCE [LARGE SCALE GENOMIC DNA]</scope>
    <source>
        <strain evidence="3 4">LMG 1356</strain>
    </source>
</reference>
<reference evidence="5" key="3">
    <citation type="journal article" date="2019" name="Int. J. Syst. Evol. Microbiol.">
        <title>The Global Catalogue of Microorganisms (GCM) 10K type strain sequencing project: providing services to taxonomists for standard genome sequencing and annotation.</title>
        <authorList>
            <consortium name="The Broad Institute Genomics Platform"/>
            <consortium name="The Broad Institute Genome Sequencing Center for Infectious Disease"/>
            <person name="Wu L."/>
            <person name="Ma J."/>
        </authorList>
    </citation>
    <scope>NUCLEOTIDE SEQUENCE [LARGE SCALE GENOMIC DNA]</scope>
    <source>
        <strain evidence="5">NBRC 3250</strain>
    </source>
</reference>
<dbReference type="GO" id="GO:0003677">
    <property type="term" value="F:DNA binding"/>
    <property type="evidence" value="ECO:0007669"/>
    <property type="project" value="InterPro"/>
</dbReference>